<gene>
    <name evidence="1" type="ORF">DVH24_040354</name>
</gene>
<dbReference type="EMBL" id="RDQH01000339">
    <property type="protein sequence ID" value="RXH79207.1"/>
    <property type="molecule type" value="Genomic_DNA"/>
</dbReference>
<comment type="caution">
    <text evidence="1">The sequence shown here is derived from an EMBL/GenBank/DDBJ whole genome shotgun (WGS) entry which is preliminary data.</text>
</comment>
<protein>
    <submittedName>
        <fullName evidence="1">Uncharacterized protein</fullName>
    </submittedName>
</protein>
<organism evidence="1 2">
    <name type="scientific">Malus domestica</name>
    <name type="common">Apple</name>
    <name type="synonym">Pyrus malus</name>
    <dbReference type="NCBI Taxonomy" id="3750"/>
    <lineage>
        <taxon>Eukaryota</taxon>
        <taxon>Viridiplantae</taxon>
        <taxon>Streptophyta</taxon>
        <taxon>Embryophyta</taxon>
        <taxon>Tracheophyta</taxon>
        <taxon>Spermatophyta</taxon>
        <taxon>Magnoliopsida</taxon>
        <taxon>eudicotyledons</taxon>
        <taxon>Gunneridae</taxon>
        <taxon>Pentapetalae</taxon>
        <taxon>rosids</taxon>
        <taxon>fabids</taxon>
        <taxon>Rosales</taxon>
        <taxon>Rosaceae</taxon>
        <taxon>Amygdaloideae</taxon>
        <taxon>Maleae</taxon>
        <taxon>Malus</taxon>
    </lineage>
</organism>
<sequence length="125" mass="13886">MSQSVDYNLSYTDLGLNGVAYNSKGYLLVVQSNTDKMFKVDADDGTANLVLLPNDLLLAYRITVQSDSVVLVGNGDFYDKIALDPEGSPTLVAVYGEDKVYVLRWAPDGRFKMRHLVGYLNRKTN</sequence>
<proteinExistence type="predicted"/>
<evidence type="ECO:0000313" key="2">
    <source>
        <dbReference type="Proteomes" id="UP000290289"/>
    </source>
</evidence>
<accession>A0A498IB30</accession>
<dbReference type="SUPFAM" id="SSF63829">
    <property type="entry name" value="Calcium-dependent phosphotriesterase"/>
    <property type="match status" value="1"/>
</dbReference>
<keyword evidence="2" id="KW-1185">Reference proteome</keyword>
<dbReference type="Proteomes" id="UP000290289">
    <property type="component" value="Chromosome 13"/>
</dbReference>
<name>A0A498IB30_MALDO</name>
<reference evidence="1 2" key="1">
    <citation type="submission" date="2018-10" db="EMBL/GenBank/DDBJ databases">
        <title>A high-quality apple genome assembly.</title>
        <authorList>
            <person name="Hu J."/>
        </authorList>
    </citation>
    <scope>NUCLEOTIDE SEQUENCE [LARGE SCALE GENOMIC DNA]</scope>
    <source>
        <strain evidence="2">cv. HFTH1</strain>
        <tissue evidence="1">Young leaf</tissue>
    </source>
</reference>
<dbReference type="AlphaFoldDB" id="A0A498IB30"/>
<evidence type="ECO:0000313" key="1">
    <source>
        <dbReference type="EMBL" id="RXH79207.1"/>
    </source>
</evidence>